<accession>A0A5C2RL72</accession>
<protein>
    <submittedName>
        <fullName evidence="2">Uncharacterized protein</fullName>
    </submittedName>
</protein>
<evidence type="ECO:0000256" key="1">
    <source>
        <dbReference type="SAM" id="MobiDB-lite"/>
    </source>
</evidence>
<name>A0A5C2RL72_9APHY</name>
<dbReference type="EMBL" id="ML122372">
    <property type="protein sequence ID" value="RPD52332.1"/>
    <property type="molecule type" value="Genomic_DNA"/>
</dbReference>
<feature type="compositionally biased region" description="Basic residues" evidence="1">
    <location>
        <begin position="248"/>
        <end position="268"/>
    </location>
</feature>
<evidence type="ECO:0000313" key="3">
    <source>
        <dbReference type="Proteomes" id="UP000313359"/>
    </source>
</evidence>
<organism evidence="2 3">
    <name type="scientific">Lentinus tigrinus ALCF2SS1-6</name>
    <dbReference type="NCBI Taxonomy" id="1328759"/>
    <lineage>
        <taxon>Eukaryota</taxon>
        <taxon>Fungi</taxon>
        <taxon>Dikarya</taxon>
        <taxon>Basidiomycota</taxon>
        <taxon>Agaricomycotina</taxon>
        <taxon>Agaricomycetes</taxon>
        <taxon>Polyporales</taxon>
        <taxon>Polyporaceae</taxon>
        <taxon>Lentinus</taxon>
    </lineage>
</organism>
<dbReference type="AlphaFoldDB" id="A0A5C2RL72"/>
<gene>
    <name evidence="2" type="ORF">L227DRAFT_568666</name>
</gene>
<dbReference type="Proteomes" id="UP000313359">
    <property type="component" value="Unassembled WGS sequence"/>
</dbReference>
<keyword evidence="3" id="KW-1185">Reference proteome</keyword>
<proteinExistence type="predicted"/>
<evidence type="ECO:0000313" key="2">
    <source>
        <dbReference type="EMBL" id="RPD52332.1"/>
    </source>
</evidence>
<sequence length="283" mass="30937">MDVEERAFDVEVGTKARWGAGLTRFHYWSVSGVENDGGGLVGVVGYVVGVGDCVQGGERNMLLTVVRLNSVVIETEAVLKLFASGVGTSIATVSIVVFGIRVLASSGSNGVLGRYVYLNGSVEEARTTKQSALWVKHDVDDALQTKWVNAYLTDEMSRELVTFLSSSGVCDGWVIKGEVERGRRRKKYTHKFFGCVRVGGPVLHALDIRGVQSTTCLHVREGRDDVLERRQMSVNREALVQAPDWTRTTRRRRVGAGRGRRAGGRRSPVRAGGRDVNTGDVLE</sequence>
<reference evidence="2" key="1">
    <citation type="journal article" date="2018" name="Genome Biol. Evol.">
        <title>Genomics and development of Lentinus tigrinus, a white-rot wood-decaying mushroom with dimorphic fruiting bodies.</title>
        <authorList>
            <person name="Wu B."/>
            <person name="Xu Z."/>
            <person name="Knudson A."/>
            <person name="Carlson A."/>
            <person name="Chen N."/>
            <person name="Kovaka S."/>
            <person name="LaButti K."/>
            <person name="Lipzen A."/>
            <person name="Pennachio C."/>
            <person name="Riley R."/>
            <person name="Schakwitz W."/>
            <person name="Umezawa K."/>
            <person name="Ohm R.A."/>
            <person name="Grigoriev I.V."/>
            <person name="Nagy L.G."/>
            <person name="Gibbons J."/>
            <person name="Hibbett D."/>
        </authorList>
    </citation>
    <scope>NUCLEOTIDE SEQUENCE [LARGE SCALE GENOMIC DNA]</scope>
    <source>
        <strain evidence="2">ALCF2SS1-6</strain>
    </source>
</reference>
<feature type="region of interest" description="Disordered" evidence="1">
    <location>
        <begin position="246"/>
        <end position="283"/>
    </location>
</feature>